<dbReference type="GO" id="GO:0005868">
    <property type="term" value="C:cytoplasmic dynein complex"/>
    <property type="evidence" value="ECO:0007669"/>
    <property type="project" value="TreeGrafter"/>
</dbReference>
<dbReference type="GO" id="GO:0007017">
    <property type="term" value="P:microtubule-based process"/>
    <property type="evidence" value="ECO:0007669"/>
    <property type="project" value="InterPro"/>
</dbReference>
<comment type="similarity">
    <text evidence="1">Belongs to the dynein light chain family.</text>
</comment>
<gene>
    <name evidence="3" type="ORF">WMSIL1_LOCUS1481</name>
</gene>
<protein>
    <recommendedName>
        <fullName evidence="1">Dynein light chain</fullName>
    </recommendedName>
</protein>
<organism evidence="3 4">
    <name type="scientific">Hymenolepis diminuta</name>
    <name type="common">Rat tapeworm</name>
    <dbReference type="NCBI Taxonomy" id="6216"/>
    <lineage>
        <taxon>Eukaryota</taxon>
        <taxon>Metazoa</taxon>
        <taxon>Spiralia</taxon>
        <taxon>Lophotrochozoa</taxon>
        <taxon>Platyhelminthes</taxon>
        <taxon>Cestoda</taxon>
        <taxon>Eucestoda</taxon>
        <taxon>Cyclophyllidea</taxon>
        <taxon>Hymenolepididae</taxon>
        <taxon>Hymenolepis</taxon>
    </lineage>
</organism>
<feature type="compositionally biased region" description="Low complexity" evidence="2">
    <location>
        <begin position="7"/>
        <end position="28"/>
    </location>
</feature>
<evidence type="ECO:0000256" key="1">
    <source>
        <dbReference type="RuleBase" id="RU365010"/>
    </source>
</evidence>
<keyword evidence="1" id="KW-0963">Cytoplasm</keyword>
<dbReference type="Proteomes" id="UP000321570">
    <property type="component" value="Unassembled WGS sequence"/>
</dbReference>
<keyword evidence="1" id="KW-0505">Motor protein</keyword>
<dbReference type="Pfam" id="PF01221">
    <property type="entry name" value="Dynein_light"/>
    <property type="match status" value="1"/>
</dbReference>
<keyword evidence="4" id="KW-1185">Reference proteome</keyword>
<dbReference type="GO" id="GO:0005874">
    <property type="term" value="C:microtubule"/>
    <property type="evidence" value="ECO:0007669"/>
    <property type="project" value="UniProtKB-KW"/>
</dbReference>
<dbReference type="InterPro" id="IPR037177">
    <property type="entry name" value="DLC_sf"/>
</dbReference>
<evidence type="ECO:0000313" key="4">
    <source>
        <dbReference type="Proteomes" id="UP000321570"/>
    </source>
</evidence>
<evidence type="ECO:0000256" key="2">
    <source>
        <dbReference type="SAM" id="MobiDB-lite"/>
    </source>
</evidence>
<sequence>MLKLQRSDSSTTTGGKSSSEEGSLSSRSSRGRRNRRVTYTFEDQQLREGGKPVKATIYCSEMNTEMENWAVDCAAIALLNKASIKHIAAYIKKEFDKKFGTSWQCIVGNNFGRQAI</sequence>
<keyword evidence="1" id="KW-0206">Cytoskeleton</keyword>
<feature type="region of interest" description="Disordered" evidence="2">
    <location>
        <begin position="1"/>
        <end position="40"/>
    </location>
</feature>
<dbReference type="SMART" id="SM01375">
    <property type="entry name" value="Dynein_light"/>
    <property type="match status" value="1"/>
</dbReference>
<dbReference type="PANTHER" id="PTHR11886:SF35">
    <property type="entry name" value="DYNEIN LIGHT CHAIN"/>
    <property type="match status" value="1"/>
</dbReference>
<name>A0A564XZX9_HYMDI</name>
<dbReference type="InterPro" id="IPR001372">
    <property type="entry name" value="Dynein_light_chain_typ-1/2"/>
</dbReference>
<dbReference type="PANTHER" id="PTHR11886">
    <property type="entry name" value="DYNEIN LIGHT CHAIN"/>
    <property type="match status" value="1"/>
</dbReference>
<dbReference type="EMBL" id="CABIJS010000033">
    <property type="protein sequence ID" value="VUZ40571.1"/>
    <property type="molecule type" value="Genomic_DNA"/>
</dbReference>
<evidence type="ECO:0000313" key="3">
    <source>
        <dbReference type="EMBL" id="VUZ40571.1"/>
    </source>
</evidence>
<proteinExistence type="inferred from homology"/>
<dbReference type="SUPFAM" id="SSF54648">
    <property type="entry name" value="DLC"/>
    <property type="match status" value="1"/>
</dbReference>
<reference evidence="3 4" key="1">
    <citation type="submission" date="2019-07" db="EMBL/GenBank/DDBJ databases">
        <authorList>
            <person name="Jastrzebski P J."/>
            <person name="Paukszto L."/>
            <person name="Jastrzebski P J."/>
        </authorList>
    </citation>
    <scope>NUCLEOTIDE SEQUENCE [LARGE SCALE GENOMIC DNA]</scope>
    <source>
        <strain evidence="3 4">WMS-il1</strain>
    </source>
</reference>
<comment type="subcellular location">
    <subcellularLocation>
        <location evidence="1">Cytoplasm</location>
        <location evidence="1">Cytoskeleton</location>
    </subcellularLocation>
</comment>
<dbReference type="GO" id="GO:0045505">
    <property type="term" value="F:dynein intermediate chain binding"/>
    <property type="evidence" value="ECO:0007669"/>
    <property type="project" value="TreeGrafter"/>
</dbReference>
<dbReference type="Gene3D" id="3.30.740.10">
    <property type="entry name" value="Protein Inhibitor Of Neuronal Nitric Oxide Synthase"/>
    <property type="match status" value="1"/>
</dbReference>
<accession>A0A564XZX9</accession>
<keyword evidence="1" id="KW-0243">Dynein</keyword>
<keyword evidence="1" id="KW-0493">Microtubule</keyword>
<dbReference type="AlphaFoldDB" id="A0A564XZX9"/>